<accession>A0ABR2XX94</accession>
<comment type="caution">
    <text evidence="2">The sequence shown here is derived from an EMBL/GenBank/DDBJ whole genome shotgun (WGS) entry which is preliminary data.</text>
</comment>
<feature type="compositionally biased region" description="Basic residues" evidence="1">
    <location>
        <begin position="112"/>
        <end position="131"/>
    </location>
</feature>
<sequence length="201" mass="22995">MYSVVEAPRKERYHKYKKRLYLEPPTNGSVTTRTRITTVVPPPKPIVIPQPEPEPVIVAPPPPPPPVIVAPPPPPPPPPAPEPVIVAPPPPPPPPPEDTIEVIAVDVDPSVKSHKSHKSSKSSRSSRSRSHSRVDSREREVYIEREKLVPVRVPVPYPVRAEPDYETFRYVDAPRRFEPRPRSHEREIIIEDRHRRHYHRD</sequence>
<protein>
    <submittedName>
        <fullName evidence="2">Uncharacterized protein</fullName>
    </submittedName>
</protein>
<evidence type="ECO:0000313" key="2">
    <source>
        <dbReference type="EMBL" id="KAK9778424.1"/>
    </source>
</evidence>
<feature type="region of interest" description="Disordered" evidence="1">
    <location>
        <begin position="23"/>
        <end position="140"/>
    </location>
</feature>
<reference evidence="2 3" key="1">
    <citation type="submission" date="2024-02" db="EMBL/GenBank/DDBJ databases">
        <title>First draft genome assembly of two strains of Seiridium cardinale.</title>
        <authorList>
            <person name="Emiliani G."/>
            <person name="Scali E."/>
        </authorList>
    </citation>
    <scope>NUCLEOTIDE SEQUENCE [LARGE SCALE GENOMIC DNA]</scope>
    <source>
        <strain evidence="2 3">BM-138-000479</strain>
    </source>
</reference>
<keyword evidence="3" id="KW-1185">Reference proteome</keyword>
<dbReference type="Proteomes" id="UP001465668">
    <property type="component" value="Unassembled WGS sequence"/>
</dbReference>
<feature type="compositionally biased region" description="Polar residues" evidence="1">
    <location>
        <begin position="26"/>
        <end position="37"/>
    </location>
</feature>
<evidence type="ECO:0000256" key="1">
    <source>
        <dbReference type="SAM" id="MobiDB-lite"/>
    </source>
</evidence>
<proteinExistence type="predicted"/>
<organism evidence="2 3">
    <name type="scientific">Seiridium cardinale</name>
    <dbReference type="NCBI Taxonomy" id="138064"/>
    <lineage>
        <taxon>Eukaryota</taxon>
        <taxon>Fungi</taxon>
        <taxon>Dikarya</taxon>
        <taxon>Ascomycota</taxon>
        <taxon>Pezizomycotina</taxon>
        <taxon>Sordariomycetes</taxon>
        <taxon>Xylariomycetidae</taxon>
        <taxon>Amphisphaeriales</taxon>
        <taxon>Sporocadaceae</taxon>
        <taxon>Seiridium</taxon>
    </lineage>
</organism>
<feature type="compositionally biased region" description="Pro residues" evidence="1">
    <location>
        <begin position="40"/>
        <end position="97"/>
    </location>
</feature>
<evidence type="ECO:0000313" key="3">
    <source>
        <dbReference type="Proteomes" id="UP001465668"/>
    </source>
</evidence>
<gene>
    <name evidence="2" type="ORF">SCAR479_04826</name>
</gene>
<dbReference type="EMBL" id="JARVKM010000016">
    <property type="protein sequence ID" value="KAK9778424.1"/>
    <property type="molecule type" value="Genomic_DNA"/>
</dbReference>
<name>A0ABR2XX94_9PEZI</name>